<dbReference type="AlphaFoldDB" id="W6M470"/>
<accession>W6M470</accession>
<sequence length="204" mass="22592">MTIAQAVELSQPGQAGLEYALTPLPVNVFFEITRQGGGDLDGVRRQKRCQILLAGLAENREIATVDDMDTQRANIGNESPKRRIQLRCTAGQIQGGDLPGRQITQQQRHGFPTHFLGSLRPGRHMTMRARLVAAVAQICLQRLQRTSVDGGEIGFYQQGKRVTHGVILKKGLISPLKETSHHSQPLRNRIVFGCVGSHCRENRL</sequence>
<protein>
    <submittedName>
        <fullName evidence="1">Uncharacterized protein</fullName>
    </submittedName>
</protein>
<dbReference type="EMBL" id="CBTJ020000040">
    <property type="protein sequence ID" value="CDI02601.1"/>
    <property type="molecule type" value="Genomic_DNA"/>
</dbReference>
<evidence type="ECO:0000313" key="1">
    <source>
        <dbReference type="EMBL" id="CDI02601.1"/>
    </source>
</evidence>
<gene>
    <name evidence="1" type="ORF">BN873_330078</name>
</gene>
<dbReference type="Proteomes" id="UP000035760">
    <property type="component" value="Unassembled WGS sequence"/>
</dbReference>
<reference evidence="1" key="1">
    <citation type="submission" date="2013-07" db="EMBL/GenBank/DDBJ databases">
        <authorList>
            <person name="McIlroy S."/>
        </authorList>
    </citation>
    <scope>NUCLEOTIDE SEQUENCE [LARGE SCALE GENOMIC DNA]</scope>
    <source>
        <strain evidence="1">Run_A_D11</strain>
    </source>
</reference>
<keyword evidence="2" id="KW-1185">Reference proteome</keyword>
<reference evidence="1" key="2">
    <citation type="submission" date="2014-03" db="EMBL/GenBank/DDBJ databases">
        <title>Candidatus Competibacter-lineage genomes retrieved from metagenomes reveal functional metabolic diversity.</title>
        <authorList>
            <person name="McIlroy S.J."/>
            <person name="Albertsen M."/>
            <person name="Andresen E.K."/>
            <person name="Saunders A.M."/>
            <person name="Kristiansen R."/>
            <person name="Stokholm-Bjerregaard M."/>
            <person name="Nielsen K.L."/>
            <person name="Nielsen P.H."/>
        </authorList>
    </citation>
    <scope>NUCLEOTIDE SEQUENCE</scope>
    <source>
        <strain evidence="1">Run_A_D11</strain>
    </source>
</reference>
<evidence type="ECO:0000313" key="2">
    <source>
        <dbReference type="Proteomes" id="UP000035760"/>
    </source>
</evidence>
<comment type="caution">
    <text evidence="1">The sequence shown here is derived from an EMBL/GenBank/DDBJ whole genome shotgun (WGS) entry which is preliminary data.</text>
</comment>
<proteinExistence type="predicted"/>
<organism evidence="1 2">
    <name type="scientific">Candidatus Competibacter denitrificans Run_A_D11</name>
    <dbReference type="NCBI Taxonomy" id="1400863"/>
    <lineage>
        <taxon>Bacteria</taxon>
        <taxon>Pseudomonadati</taxon>
        <taxon>Pseudomonadota</taxon>
        <taxon>Gammaproteobacteria</taxon>
        <taxon>Candidatus Competibacteraceae</taxon>
        <taxon>Candidatus Competibacter</taxon>
    </lineage>
</organism>
<name>W6M470_9GAMM</name>